<evidence type="ECO:0000313" key="1">
    <source>
        <dbReference type="Proteomes" id="UP000887574"/>
    </source>
</evidence>
<keyword evidence="1" id="KW-1185">Reference proteome</keyword>
<dbReference type="PANTHER" id="PTHR11804">
    <property type="entry name" value="PROTEASE M3 THIMET OLIGOPEPTIDASE-RELATED"/>
    <property type="match status" value="1"/>
</dbReference>
<reference evidence="2" key="1">
    <citation type="submission" date="2022-11" db="UniProtKB">
        <authorList>
            <consortium name="WormBaseParasite"/>
        </authorList>
    </citation>
    <scope>IDENTIFICATION</scope>
</reference>
<protein>
    <submittedName>
        <fullName evidence="2">Uncharacterized protein</fullName>
    </submittedName>
</protein>
<evidence type="ECO:0000313" key="2">
    <source>
        <dbReference type="WBParaSite" id="jg22345"/>
    </source>
</evidence>
<organism evidence="1 2">
    <name type="scientific">Ditylenchus dipsaci</name>
    <dbReference type="NCBI Taxonomy" id="166011"/>
    <lineage>
        <taxon>Eukaryota</taxon>
        <taxon>Metazoa</taxon>
        <taxon>Ecdysozoa</taxon>
        <taxon>Nematoda</taxon>
        <taxon>Chromadorea</taxon>
        <taxon>Rhabditida</taxon>
        <taxon>Tylenchina</taxon>
        <taxon>Tylenchomorpha</taxon>
        <taxon>Sphaerularioidea</taxon>
        <taxon>Anguinidae</taxon>
        <taxon>Anguininae</taxon>
        <taxon>Ditylenchus</taxon>
    </lineage>
</organism>
<accession>A0A915DQ42</accession>
<dbReference type="WBParaSite" id="jg22345">
    <property type="protein sequence ID" value="jg22345"/>
    <property type="gene ID" value="jg22345"/>
</dbReference>
<sequence>MRNPVSSPLRWLNVAKSKGLLLMQPPMTSPNVLQQKRQIMFQMENEKPSRLEGYYVVQPVVPDETPENNVFLSNITRNEDWPAIAKATPKEIYEGTVRMIMEYGATHQDHMEFLKEDKSVEKTFDTTLLPLLAEEYDCEYAFNTLLMRMLTDWPECTTEALKDDIHYVSILCYNQSAVKIRHKKFQEALQQIYENKNEEHLNAWQLRLIEWYLAEIRSSSFSVHNEKDYKFLSSSENLLNNFHYKYMSNITFTNEECVHVVSDRKHLEHAPPHALKLLADGNDPETGLGEV</sequence>
<proteinExistence type="predicted"/>
<dbReference type="GO" id="GO:0004222">
    <property type="term" value="F:metalloendopeptidase activity"/>
    <property type="evidence" value="ECO:0007669"/>
    <property type="project" value="InterPro"/>
</dbReference>
<dbReference type="Proteomes" id="UP000887574">
    <property type="component" value="Unplaced"/>
</dbReference>
<dbReference type="InterPro" id="IPR045090">
    <property type="entry name" value="Pept_M3A_M3B"/>
</dbReference>
<name>A0A915DQ42_9BILA</name>
<dbReference type="AlphaFoldDB" id="A0A915DQ42"/>
<dbReference type="GO" id="GO:0006508">
    <property type="term" value="P:proteolysis"/>
    <property type="evidence" value="ECO:0007669"/>
    <property type="project" value="InterPro"/>
</dbReference>
<dbReference type="PANTHER" id="PTHR11804:SF83">
    <property type="entry name" value="LD37516P"/>
    <property type="match status" value="1"/>
</dbReference>